<organism evidence="2 3">
    <name type="scientific">Trametes cubensis</name>
    <dbReference type="NCBI Taxonomy" id="1111947"/>
    <lineage>
        <taxon>Eukaryota</taxon>
        <taxon>Fungi</taxon>
        <taxon>Dikarya</taxon>
        <taxon>Basidiomycota</taxon>
        <taxon>Agaricomycotina</taxon>
        <taxon>Agaricomycetes</taxon>
        <taxon>Polyporales</taxon>
        <taxon>Polyporaceae</taxon>
        <taxon>Trametes</taxon>
    </lineage>
</organism>
<feature type="region of interest" description="Disordered" evidence="1">
    <location>
        <begin position="1"/>
        <end position="28"/>
    </location>
</feature>
<name>A0AAD7TS04_9APHY</name>
<accession>A0AAD7TS04</accession>
<feature type="compositionally biased region" description="Polar residues" evidence="1">
    <location>
        <begin position="552"/>
        <end position="567"/>
    </location>
</feature>
<feature type="compositionally biased region" description="Acidic residues" evidence="1">
    <location>
        <begin position="251"/>
        <end position="283"/>
    </location>
</feature>
<dbReference type="Proteomes" id="UP001215151">
    <property type="component" value="Unassembled WGS sequence"/>
</dbReference>
<evidence type="ECO:0000313" key="2">
    <source>
        <dbReference type="EMBL" id="KAJ8473923.1"/>
    </source>
</evidence>
<feature type="region of interest" description="Disordered" evidence="1">
    <location>
        <begin position="547"/>
        <end position="620"/>
    </location>
</feature>
<sequence length="717" mass="79874">MARAPASRYPSRVTSSVGDNETERKAHLSSLHRIAQSLATRQHPLEESEYAHEVDKFLENVDDDIDIDVADFSFDVVYSLLQKYASEDIAKNALAQYSVQSRAALLNNITKTIHTHTEELKVARKRCDALKVVQGQRSKKEALIEQESARKFVESGARRLAQLRIRQKSFVDAVAYAEEYGVYATKPDTTAVFGDLVTLEEHPSDSEGQVHWALVSDASRISTPHPFTQSDAGNISEDLELPQYAVLDADDVNEAEVDGEDTRDEEDELVSEENDEDDKDNADDNGQAGDNNNNHSGDDSDSNNDNEHARIGDPRDRQRQSQYPRIPARVRGNSKNDNNVCVQWKGPCDPCKRVGKTCTLQNPPRLRCVGCETASRPQKCTYNDVNVYGEVKGDVFTQADSNTVIAQYNGIGFSFPVDLCPSKRLLAESTVNRIEKHLQEPVQTTRHLERKIKLYDPPQAAETEYRCLKFKRVSKRAASAKQKLGSPVLTLSRYKTSTAPSARDRTPVPPGSEENTVNARPRAHIQRATTLGHPNNHTISKTWQRRERVTTPVDNNVPTRSPSQKPNDTLADGSGVTWSRTQMHTADAVRAPPVKKRRVHDAHTDGAGAVTTGDLDGHPTQHARTVADLVFPDERGNGPSSTSALITRSSVIDLLLAEHRARYNQLLARRFIVDSEIRELQEREENLTHQPFGEYVSLTSGVVLQPVLDIAAFRVCE</sequence>
<feature type="region of interest" description="Disordered" evidence="1">
    <location>
        <begin position="251"/>
        <end position="336"/>
    </location>
</feature>
<evidence type="ECO:0000256" key="1">
    <source>
        <dbReference type="SAM" id="MobiDB-lite"/>
    </source>
</evidence>
<evidence type="ECO:0000313" key="3">
    <source>
        <dbReference type="Proteomes" id="UP001215151"/>
    </source>
</evidence>
<gene>
    <name evidence="2" type="ORF">ONZ51_g7562</name>
</gene>
<feature type="region of interest" description="Disordered" evidence="1">
    <location>
        <begin position="492"/>
        <end position="521"/>
    </location>
</feature>
<protein>
    <submittedName>
        <fullName evidence="2">Uncharacterized protein</fullName>
    </submittedName>
</protein>
<keyword evidence="3" id="KW-1185">Reference proteome</keyword>
<proteinExistence type="predicted"/>
<comment type="caution">
    <text evidence="2">The sequence shown here is derived from an EMBL/GenBank/DDBJ whole genome shotgun (WGS) entry which is preliminary data.</text>
</comment>
<feature type="compositionally biased region" description="Basic and acidic residues" evidence="1">
    <location>
        <begin position="305"/>
        <end position="319"/>
    </location>
</feature>
<feature type="compositionally biased region" description="Low complexity" evidence="1">
    <location>
        <begin position="284"/>
        <end position="295"/>
    </location>
</feature>
<dbReference type="EMBL" id="JAPEVG010000205">
    <property type="protein sequence ID" value="KAJ8473923.1"/>
    <property type="molecule type" value="Genomic_DNA"/>
</dbReference>
<reference evidence="2" key="1">
    <citation type="submission" date="2022-11" db="EMBL/GenBank/DDBJ databases">
        <title>Genome Sequence of Cubamyces cubensis.</title>
        <authorList>
            <person name="Buettner E."/>
        </authorList>
    </citation>
    <scope>NUCLEOTIDE SEQUENCE</scope>
    <source>
        <strain evidence="2">MPL-01</strain>
    </source>
</reference>
<dbReference type="AlphaFoldDB" id="A0AAD7TS04"/>